<evidence type="ECO:0000256" key="4">
    <source>
        <dbReference type="ARBA" id="ARBA00023015"/>
    </source>
</evidence>
<feature type="compositionally biased region" description="Basic and acidic residues" evidence="6">
    <location>
        <begin position="94"/>
        <end position="106"/>
    </location>
</feature>
<feature type="compositionally biased region" description="Polar residues" evidence="6">
    <location>
        <begin position="1837"/>
        <end position="1857"/>
    </location>
</feature>
<dbReference type="SUPFAM" id="SSF57903">
    <property type="entry name" value="FYVE/PHD zinc finger"/>
    <property type="match status" value="1"/>
</dbReference>
<evidence type="ECO:0000256" key="6">
    <source>
        <dbReference type="SAM" id="MobiDB-lite"/>
    </source>
</evidence>
<dbReference type="InterPro" id="IPR011011">
    <property type="entry name" value="Znf_FYVE_PHD"/>
</dbReference>
<feature type="compositionally biased region" description="Low complexity" evidence="6">
    <location>
        <begin position="1416"/>
        <end position="1439"/>
    </location>
</feature>
<sequence length="1934" mass="210264">ITPILEGNCRIQGPLDESDSEFETNMVCNAGEQSLEVNLPEHTECSISTNAAKRCRNKEQDGKIEVHNSGDALLSEKEATGKESLSELTTSKSATKDFVKREEMPGSKKTRMSSNIRRTKGNKSRKAGIASRLSDYGQKGEIQAISTIEQIEKSLEAPDAFQSNDKEKILSLGKQSEETCDKSRKAGIVSSHSDNKQKAEIQATGVIEESENTLETPDASQSNEEEKILSLGKQPEETFDKARKEGITSSHSDYGQNAEIEATGMIEQSEKSLETLGASQSYDGNIVHLGKQSEETCNKSRKVGIRRSRSDYGRKAKTLATIMIEQSEKSLETPGVSQSTDEVKIFSVGKQLEETCDKSTKAGISSSHSDYGQKAEIQATSTTERSEKSLETPCASQLNDIEKILSLGKQSGEIYNTSRKASIASNHLDYGQKVEIQETSSVEQSEKSLEIPGASHLKDEEKILSHGKQSEESRDKCFDKEPTDVLQSNEMPAIEDIEVHEDERYIRKQEEDDKELPLTKPNGASNINSRNSDSVGTTSSKNDLDKCNMAPIIILDEINESKDSPGMQLTMPFCSDSDIHVPGTENSAGMPQIHVNGVVCNNKHLPEGQVISTFSRLENTDELAATQAESLLTVNVLLKGTSESPDMINAETTSTLALPRTMNSEKAISVLTENSVDVTQKFEIECNAGEFLPQNNNIQIRTPASSNVETITIYADNSFPEHSLSANAIEPVNLSVDCGPLDHFSSSSPEKKESSNRFISDGNISQEVVSSFPLSVTPGNSSITSASQSVTIAKEIEAHSICQQEEDVAFTSVCTESSTTKNTIIVVEEAKDTLPVAARSPEHRQSITTMEEIEAHSICQQEEDFSFTSVCVESSTTKNTIVVVEEAKDKLPVAARSPEHLQNDCLKRNELNQDFKFGEASKRVGLSELSSSSGVSVPCDETVKSPGPLSGEDDVKTCDICGNTGYEGMLAVCSLCNDGAEHTYCMETMLDEVPCGDWLCEGCKLKQNVNVKMVETPPSLTIISKPTCLNTRKQNSYGTARSRLSAKLDKKKLVPERKRALKGIPSSLLSTKRQADTFEVGPATKKLSLGTSTSNLGSLSSNPKPTFSRENSFKAPDIGKVKTSIAVSSTVNLPNSSVNDSGKSSTVYGVSSPRLPANVQMSKNRLSSVSGRMNDFSIVTGTSKAGRNAPTHTVKMSIDPSPPLRLNSFHKLSSGPKVVKDSNHTSWLAKADRENTSSSQQVGGITKPLKCNMNTDSSTVLESRTASDVHNFETKEIRTVKVTKDGPGFLRKKVMSKSSSIGTVSKPAGAVNLEKLAMDDRHAKPVTFPMKDSPKSGLVSSEAKRPVTPTQVAANSSKDHNSLTFAEAGSSSLRVSNLIASAARSLRDMPDTVSGKLSTLEETAPLHSFKNRGNDQNSEQRLQQSNSQQDQAQQPGSGSPRQVSSNKEASYANQKSNSIESFKGTTDPSQEFDIKTRESCQVSTSCRDFGRTSGLRESSLINPTCTSSKAAGEKISHTGFYEKKKSGVDDTDSQKDSCQKGLLDDEASFHPGDSSHITTAITHLTGFPAEDTVVAIKGNSSCSVPAPLDGTGPPGTEFRVVPCRGFSPVEPTKATSLPEHNFLWQGGFYVQSNKNCTHYFEGIQAHASTSAALKVLDTAKKFSSKLRLDEVPRNSSWPLQFHHCHPSDKNIALYFFAKDHESYERPYRKLLDHMLKNDLALRGNFDGVELLVFPSNQLAEKSQRWNRLLFLWGVFREKKSSCVESSTCTSENIQGESAKGDTLGSSNLNINDSTVVNHSSSVLGFSAFEEMDTDGDGDRESNPSEGTLRLTGDQILPSVSSQGEGQNGNYSDPNVPNSLLVEDKKVYRSLKIDKKAAEHSSVKKHSVGSSFESNEHPSSKSLQSNRLNCPDLSVGFETSTTHKLYNGRDANFFE</sequence>
<evidence type="ECO:0000256" key="1">
    <source>
        <dbReference type="ARBA" id="ARBA00022723"/>
    </source>
</evidence>
<evidence type="ECO:0000259" key="7">
    <source>
        <dbReference type="Pfam" id="PF23121"/>
    </source>
</evidence>
<accession>A0AA38G4B7</accession>
<keyword evidence="4" id="KW-0805">Transcription regulation</keyword>
<feature type="compositionally biased region" description="Basic and acidic residues" evidence="6">
    <location>
        <begin position="224"/>
        <end position="237"/>
    </location>
</feature>
<protein>
    <recommendedName>
        <fullName evidence="7">AIPP2-like SPOC-like domain-containing protein</fullName>
    </recommendedName>
</protein>
<feature type="region of interest" description="Disordered" evidence="6">
    <location>
        <begin position="1401"/>
        <end position="1477"/>
    </location>
</feature>
<feature type="compositionally biased region" description="Basic and acidic residues" evidence="6">
    <location>
        <begin position="172"/>
        <end position="184"/>
    </location>
</feature>
<feature type="compositionally biased region" description="Basic and acidic residues" evidence="6">
    <location>
        <begin position="456"/>
        <end position="481"/>
    </location>
</feature>
<keyword evidence="2" id="KW-0863">Zinc-finger</keyword>
<feature type="region of interest" description="Disordered" evidence="6">
    <location>
        <begin position="1231"/>
        <end position="1250"/>
    </location>
</feature>
<evidence type="ECO:0000256" key="5">
    <source>
        <dbReference type="ARBA" id="ARBA00023163"/>
    </source>
</evidence>
<organism evidence="8 9">
    <name type="scientific">Taxus chinensis</name>
    <name type="common">Chinese yew</name>
    <name type="synonym">Taxus wallichiana var. chinensis</name>
    <dbReference type="NCBI Taxonomy" id="29808"/>
    <lineage>
        <taxon>Eukaryota</taxon>
        <taxon>Viridiplantae</taxon>
        <taxon>Streptophyta</taxon>
        <taxon>Embryophyta</taxon>
        <taxon>Tracheophyta</taxon>
        <taxon>Spermatophyta</taxon>
        <taxon>Pinopsida</taxon>
        <taxon>Pinidae</taxon>
        <taxon>Conifers II</taxon>
        <taxon>Cupressales</taxon>
        <taxon>Taxaceae</taxon>
        <taxon>Taxus</taxon>
    </lineage>
</organism>
<dbReference type="GO" id="GO:0034244">
    <property type="term" value="P:negative regulation of transcription elongation by RNA polymerase II"/>
    <property type="evidence" value="ECO:0007669"/>
    <property type="project" value="InterPro"/>
</dbReference>
<evidence type="ECO:0000256" key="3">
    <source>
        <dbReference type="ARBA" id="ARBA00022833"/>
    </source>
</evidence>
<feature type="non-terminal residue" evidence="8">
    <location>
        <position position="1934"/>
    </location>
</feature>
<evidence type="ECO:0000313" key="9">
    <source>
        <dbReference type="Proteomes" id="UP000824469"/>
    </source>
</evidence>
<feature type="non-terminal residue" evidence="8">
    <location>
        <position position="1"/>
    </location>
</feature>
<feature type="region of interest" description="Disordered" evidence="6">
    <location>
        <begin position="1325"/>
        <end position="1359"/>
    </location>
</feature>
<feature type="region of interest" description="Disordered" evidence="6">
    <location>
        <begin position="439"/>
        <end position="481"/>
    </location>
</feature>
<feature type="compositionally biased region" description="Basic and acidic residues" evidence="6">
    <location>
        <begin position="68"/>
        <end position="85"/>
    </location>
</feature>
<dbReference type="PANTHER" id="PTHR33304">
    <property type="match status" value="1"/>
</dbReference>
<feature type="region of interest" description="Disordered" evidence="6">
    <location>
        <begin position="1877"/>
        <end position="1908"/>
    </location>
</feature>
<feature type="region of interest" description="Disordered" evidence="6">
    <location>
        <begin position="1181"/>
        <end position="1202"/>
    </location>
</feature>
<keyword evidence="9" id="KW-1185">Reference proteome</keyword>
<feature type="region of interest" description="Disordered" evidence="6">
    <location>
        <begin position="509"/>
        <end position="543"/>
    </location>
</feature>
<dbReference type="Gene3D" id="3.30.40.10">
    <property type="entry name" value="Zinc/RING finger domain, C3HC4 (zinc finger)"/>
    <property type="match status" value="1"/>
</dbReference>
<feature type="compositionally biased region" description="Low complexity" evidence="6">
    <location>
        <begin position="1089"/>
        <end position="1102"/>
    </location>
</feature>
<dbReference type="PANTHER" id="PTHR33304:SF9">
    <property type="entry name" value="RING_FYVE_PHD ZINC FINGER SUPERFAMILY PROTEIN"/>
    <property type="match status" value="1"/>
</dbReference>
<dbReference type="GO" id="GO:0008270">
    <property type="term" value="F:zinc ion binding"/>
    <property type="evidence" value="ECO:0007669"/>
    <property type="project" value="UniProtKB-KW"/>
</dbReference>
<dbReference type="GO" id="GO:0140566">
    <property type="term" value="F:histone reader activity"/>
    <property type="evidence" value="ECO:0007669"/>
    <property type="project" value="InterPro"/>
</dbReference>
<feature type="region of interest" description="Disordered" evidence="6">
    <location>
        <begin position="172"/>
        <end position="237"/>
    </location>
</feature>
<dbReference type="Proteomes" id="UP000824469">
    <property type="component" value="Unassembled WGS sequence"/>
</dbReference>
<feature type="region of interest" description="Disordered" evidence="6">
    <location>
        <begin position="68"/>
        <end position="128"/>
    </location>
</feature>
<keyword evidence="3" id="KW-0862">Zinc</keyword>
<name>A0AA38G4B7_TAXCH</name>
<feature type="region of interest" description="Disordered" evidence="6">
    <location>
        <begin position="1810"/>
        <end position="1857"/>
    </location>
</feature>
<feature type="region of interest" description="Disordered" evidence="6">
    <location>
        <begin position="359"/>
        <end position="391"/>
    </location>
</feature>
<evidence type="ECO:0000256" key="2">
    <source>
        <dbReference type="ARBA" id="ARBA00022771"/>
    </source>
</evidence>
<feature type="region of interest" description="Disordered" evidence="6">
    <location>
        <begin position="1089"/>
        <end position="1112"/>
    </location>
</feature>
<dbReference type="InterPro" id="IPR049914">
    <property type="entry name" value="PHD1-3/5-6"/>
</dbReference>
<reference evidence="8 9" key="1">
    <citation type="journal article" date="2021" name="Nat. Plants">
        <title>The Taxus genome provides insights into paclitaxel biosynthesis.</title>
        <authorList>
            <person name="Xiong X."/>
            <person name="Gou J."/>
            <person name="Liao Q."/>
            <person name="Li Y."/>
            <person name="Zhou Q."/>
            <person name="Bi G."/>
            <person name="Li C."/>
            <person name="Du R."/>
            <person name="Wang X."/>
            <person name="Sun T."/>
            <person name="Guo L."/>
            <person name="Liang H."/>
            <person name="Lu P."/>
            <person name="Wu Y."/>
            <person name="Zhang Z."/>
            <person name="Ro D.K."/>
            <person name="Shang Y."/>
            <person name="Huang S."/>
            <person name="Yan J."/>
        </authorList>
    </citation>
    <scope>NUCLEOTIDE SEQUENCE [LARGE SCALE GENOMIC DNA]</scope>
    <source>
        <strain evidence="8">Ta-2019</strain>
    </source>
</reference>
<keyword evidence="1" id="KW-0479">Metal-binding</keyword>
<feature type="compositionally biased region" description="Polar residues" evidence="6">
    <location>
        <begin position="213"/>
        <end position="222"/>
    </location>
</feature>
<evidence type="ECO:0000313" key="8">
    <source>
        <dbReference type="EMBL" id="KAH9316301.1"/>
    </source>
</evidence>
<feature type="compositionally biased region" description="Basic residues" evidence="6">
    <location>
        <begin position="117"/>
        <end position="126"/>
    </location>
</feature>
<dbReference type="EMBL" id="JAHRHJ020000005">
    <property type="protein sequence ID" value="KAH9316301.1"/>
    <property type="molecule type" value="Genomic_DNA"/>
</dbReference>
<feature type="compositionally biased region" description="Polar residues" evidence="6">
    <location>
        <begin position="1440"/>
        <end position="1469"/>
    </location>
</feature>
<dbReference type="Pfam" id="PF23121">
    <property type="entry name" value="SPOC_AIPP2"/>
    <property type="match status" value="1"/>
</dbReference>
<feature type="domain" description="AIPP2-like SPOC-like" evidence="7">
    <location>
        <begin position="1624"/>
        <end position="1755"/>
    </location>
</feature>
<feature type="compositionally biased region" description="Polar residues" evidence="6">
    <location>
        <begin position="522"/>
        <end position="541"/>
    </location>
</feature>
<gene>
    <name evidence="8" type="ORF">KI387_024928</name>
</gene>
<keyword evidence="5" id="KW-0804">Transcription</keyword>
<dbReference type="InterPro" id="IPR056280">
    <property type="entry name" value="AIPP2-like_SPOC"/>
</dbReference>
<comment type="caution">
    <text evidence="8">The sequence shown here is derived from an EMBL/GenBank/DDBJ whole genome shotgun (WGS) entry which is preliminary data.</text>
</comment>
<feature type="region of interest" description="Disordered" evidence="6">
    <location>
        <begin position="1766"/>
        <end position="1786"/>
    </location>
</feature>
<dbReference type="OMA" id="YFFAKDH"/>
<proteinExistence type="predicted"/>
<dbReference type="InterPro" id="IPR013083">
    <property type="entry name" value="Znf_RING/FYVE/PHD"/>
</dbReference>